<dbReference type="AlphaFoldDB" id="A0A6H5ITC6"/>
<keyword evidence="3" id="KW-1185">Reference proteome</keyword>
<reference evidence="2 3" key="1">
    <citation type="submission" date="2020-02" db="EMBL/GenBank/DDBJ databases">
        <authorList>
            <person name="Ferguson B K."/>
        </authorList>
    </citation>
    <scope>NUCLEOTIDE SEQUENCE [LARGE SCALE GENOMIC DNA]</scope>
</reference>
<proteinExistence type="predicted"/>
<evidence type="ECO:0000256" key="1">
    <source>
        <dbReference type="SAM" id="MobiDB-lite"/>
    </source>
</evidence>
<dbReference type="Proteomes" id="UP000479190">
    <property type="component" value="Unassembled WGS sequence"/>
</dbReference>
<gene>
    <name evidence="2" type="ORF">TBRA_LOCUS13281</name>
</gene>
<evidence type="ECO:0000313" key="2">
    <source>
        <dbReference type="EMBL" id="CAB0041615.1"/>
    </source>
</evidence>
<dbReference type="EMBL" id="CADCXV010001127">
    <property type="protein sequence ID" value="CAB0041615.1"/>
    <property type="molecule type" value="Genomic_DNA"/>
</dbReference>
<organism evidence="2 3">
    <name type="scientific">Trichogramma brassicae</name>
    <dbReference type="NCBI Taxonomy" id="86971"/>
    <lineage>
        <taxon>Eukaryota</taxon>
        <taxon>Metazoa</taxon>
        <taxon>Ecdysozoa</taxon>
        <taxon>Arthropoda</taxon>
        <taxon>Hexapoda</taxon>
        <taxon>Insecta</taxon>
        <taxon>Pterygota</taxon>
        <taxon>Neoptera</taxon>
        <taxon>Endopterygota</taxon>
        <taxon>Hymenoptera</taxon>
        <taxon>Apocrita</taxon>
        <taxon>Proctotrupomorpha</taxon>
        <taxon>Chalcidoidea</taxon>
        <taxon>Trichogrammatidae</taxon>
        <taxon>Trichogramma</taxon>
    </lineage>
</organism>
<accession>A0A6H5ITC6</accession>
<name>A0A6H5ITC6_9HYME</name>
<evidence type="ECO:0000313" key="3">
    <source>
        <dbReference type="Proteomes" id="UP000479190"/>
    </source>
</evidence>
<feature type="region of interest" description="Disordered" evidence="1">
    <location>
        <begin position="1"/>
        <end position="20"/>
    </location>
</feature>
<sequence>MELASALSELAGTSSQPPPTGVRCAFSEAWNASISSISLPVQRQLFSFLVNTV</sequence>
<protein>
    <submittedName>
        <fullName evidence="2">Uncharacterized protein</fullName>
    </submittedName>
</protein>